<comment type="caution">
    <text evidence="1">The sequence shown here is derived from an EMBL/GenBank/DDBJ whole genome shotgun (WGS) entry which is preliminary data.</text>
</comment>
<dbReference type="InterPro" id="IPR000415">
    <property type="entry name" value="Nitroreductase-like"/>
</dbReference>
<dbReference type="Proteomes" id="UP001199070">
    <property type="component" value="Unassembled WGS sequence"/>
</dbReference>
<name>A0AAW4TKP8_9BURK</name>
<accession>A0AAW4TKP8</accession>
<dbReference type="GO" id="GO:0016491">
    <property type="term" value="F:oxidoreductase activity"/>
    <property type="evidence" value="ECO:0007669"/>
    <property type="project" value="InterPro"/>
</dbReference>
<protein>
    <submittedName>
        <fullName evidence="1">Uncharacterized protein</fullName>
    </submittedName>
</protein>
<dbReference type="Gene3D" id="3.40.109.10">
    <property type="entry name" value="NADH Oxidase"/>
    <property type="match status" value="1"/>
</dbReference>
<reference evidence="1" key="1">
    <citation type="submission" date="2023-08" db="EMBL/GenBank/DDBJ databases">
        <title>A collection of bacterial strains from the Burkholderia cepacia Research Laboratory and Repository.</title>
        <authorList>
            <person name="Lipuma J."/>
            <person name="Spilker T."/>
        </authorList>
    </citation>
    <scope>NUCLEOTIDE SEQUENCE</scope>
    <source>
        <strain evidence="1">AU0862</strain>
    </source>
</reference>
<dbReference type="GeneID" id="300969946"/>
<evidence type="ECO:0000313" key="2">
    <source>
        <dbReference type="Proteomes" id="UP001199070"/>
    </source>
</evidence>
<dbReference type="EMBL" id="JAIZTC010000010">
    <property type="protein sequence ID" value="MCA8383101.1"/>
    <property type="molecule type" value="Genomic_DNA"/>
</dbReference>
<gene>
    <name evidence="1" type="ORF">LGN22_29735</name>
</gene>
<dbReference type="SUPFAM" id="SSF55469">
    <property type="entry name" value="FMN-dependent nitroreductase-like"/>
    <property type="match status" value="1"/>
</dbReference>
<dbReference type="AlphaFoldDB" id="A0AAW4TKP8"/>
<sequence>MSNSFQQGGGAVDDQPLSRSRRSILRGLASGTVLLLTNSFIRVGKAGEATMLDPFGAWQALPDAARYPDPRVRAVAYGVLAPNVQNLQPWFVQLVSEHKALVFADLSRRLPVSDPPDRQLTVSFGTFTELMRVGASVDGYRLEIKPFPEGEPGAELDNRPIVEIDFVRDAAVSRDALVDHVLERSTNRRPFDLSRRVDSRLIAKAKTGAIHPGYVGGTVDEQLAGRIRNIAHRAYLIEMAKATTRRELVNVTRVGHAEASSYAWGPAVLGPETEAKIADRTLTRAALDNPESATYKAGLEGYLRAVDTGRAYVWVLTPDNSRRSMFDAGRNWTRLHLSVTAMGLKLQPHSQALHDYPEIEPYKGEMHAAIGAHAPSRLQMLGRVGYAEPAPHSPRESIAERLLG</sequence>
<proteinExistence type="predicted"/>
<organism evidence="1 2">
    <name type="scientific">Burkholderia cenocepacia</name>
    <dbReference type="NCBI Taxonomy" id="95486"/>
    <lineage>
        <taxon>Bacteria</taxon>
        <taxon>Pseudomonadati</taxon>
        <taxon>Pseudomonadota</taxon>
        <taxon>Betaproteobacteria</taxon>
        <taxon>Burkholderiales</taxon>
        <taxon>Burkholderiaceae</taxon>
        <taxon>Burkholderia</taxon>
        <taxon>Burkholderia cepacia complex</taxon>
    </lineage>
</organism>
<evidence type="ECO:0000313" key="1">
    <source>
        <dbReference type="EMBL" id="MCA8383101.1"/>
    </source>
</evidence>
<dbReference type="RefSeq" id="WP_124549881.1">
    <property type="nucleotide sequence ID" value="NZ_CADEQA010000022.1"/>
</dbReference>